<dbReference type="GO" id="GO:0006518">
    <property type="term" value="P:peptide metabolic process"/>
    <property type="evidence" value="ECO:0007669"/>
    <property type="project" value="InterPro"/>
</dbReference>
<keyword evidence="4" id="KW-0677">Repeat</keyword>
<keyword evidence="13" id="KW-1185">Reference proteome</keyword>
<keyword evidence="7" id="KW-0456">Lyase</keyword>
<dbReference type="InParanoid" id="C1EDR0"/>
<feature type="binding site" evidence="9">
    <location>
        <position position="176"/>
    </location>
    <ligand>
        <name>Zn(2+)</name>
        <dbReference type="ChEBI" id="CHEBI:29105"/>
        <note>catalytic</note>
    </ligand>
</feature>
<dbReference type="GO" id="GO:0016020">
    <property type="term" value="C:membrane"/>
    <property type="evidence" value="ECO:0007669"/>
    <property type="project" value="InterPro"/>
</dbReference>
<dbReference type="PANTHER" id="PTHR10680">
    <property type="entry name" value="PEPTIDYL-GLYCINE ALPHA-AMIDATING MONOOXYGENASE"/>
    <property type="match status" value="1"/>
</dbReference>
<accession>C1EDR0</accession>
<name>C1EDR0_MICCC</name>
<dbReference type="GO" id="GO:0046872">
    <property type="term" value="F:metal ion binding"/>
    <property type="evidence" value="ECO:0007669"/>
    <property type="project" value="UniProtKB-KW"/>
</dbReference>
<evidence type="ECO:0000256" key="3">
    <source>
        <dbReference type="ARBA" id="ARBA00022729"/>
    </source>
</evidence>
<feature type="repeat" description="NHL" evidence="11">
    <location>
        <begin position="60"/>
        <end position="101"/>
    </location>
</feature>
<dbReference type="GeneID" id="8247262"/>
<dbReference type="PROSITE" id="PS51125">
    <property type="entry name" value="NHL"/>
    <property type="match status" value="1"/>
</dbReference>
<dbReference type="InterPro" id="IPR001258">
    <property type="entry name" value="NHL_repeat"/>
</dbReference>
<feature type="disulfide bond" evidence="10">
    <location>
        <begin position="123"/>
        <end position="143"/>
    </location>
</feature>
<evidence type="ECO:0000256" key="4">
    <source>
        <dbReference type="ARBA" id="ARBA00022737"/>
    </source>
</evidence>
<evidence type="ECO:0000313" key="12">
    <source>
        <dbReference type="EMBL" id="ACO66410.1"/>
    </source>
</evidence>
<proteinExistence type="predicted"/>
<gene>
    <name evidence="12" type="ORF">MICPUN_70293</name>
</gene>
<dbReference type="Proteomes" id="UP000002009">
    <property type="component" value="Chromosome 11"/>
</dbReference>
<dbReference type="EMBL" id="CP001330">
    <property type="protein sequence ID" value="ACO66410.1"/>
    <property type="molecule type" value="Genomic_DNA"/>
</dbReference>
<protein>
    <recommendedName>
        <fullName evidence="1">peptidylamidoglycolate lyase</fullName>
        <ecNumber evidence="1">4.3.2.5</ecNumber>
    </recommendedName>
</protein>
<evidence type="ECO:0000256" key="11">
    <source>
        <dbReference type="PROSITE-ProRule" id="PRU00504"/>
    </source>
</evidence>
<dbReference type="OrthoDB" id="497145at2759"/>
<evidence type="ECO:0000256" key="9">
    <source>
        <dbReference type="PIRSR" id="PIRSR600720-2"/>
    </source>
</evidence>
<keyword evidence="9" id="KW-0862">Zinc</keyword>
<sequence>KSLGQVAGIVTEPDGRHAWAFHRGRRLWDGDSFDPSTHKMKDLESPIAENTIARIELATGKIVKSFGANEHYMPHAITLGPDGDVWVTDCGLHQVIRYNASDGARVAEYGKKLIPGKGKDGFCKPTQVAVAEDNSFWVSDGYCNGRVARFDSRGEYAGEFKPGTDGDSTTGFEVPHAIELDSRDSTLYVADRERSRITAHS</sequence>
<evidence type="ECO:0000313" key="13">
    <source>
        <dbReference type="Proteomes" id="UP000002009"/>
    </source>
</evidence>
<dbReference type="RefSeq" id="XP_002505152.1">
    <property type="nucleotide sequence ID" value="XM_002505106.1"/>
</dbReference>
<evidence type="ECO:0000256" key="5">
    <source>
        <dbReference type="ARBA" id="ARBA00023157"/>
    </source>
</evidence>
<dbReference type="PRINTS" id="PR00790">
    <property type="entry name" value="PAMONOXGNASE"/>
</dbReference>
<dbReference type="AlphaFoldDB" id="C1EDR0"/>
<dbReference type="SUPFAM" id="SSF63829">
    <property type="entry name" value="Calcium-dependent phosphotriesterase"/>
    <property type="match status" value="1"/>
</dbReference>
<dbReference type="EC" id="4.3.2.5" evidence="1"/>
<feature type="binding site" evidence="8">
    <location>
        <position position="23"/>
    </location>
    <ligand>
        <name>a protein</name>
        <dbReference type="ChEBI" id="CHEBI:16541"/>
    </ligand>
    <ligandPart>
        <name>C-terminal Xaa-(2S)-2-hydroxyglycine residue</name>
        <dbReference type="ChEBI" id="CHEBI:142768"/>
    </ligandPart>
</feature>
<feature type="non-terminal residue" evidence="12">
    <location>
        <position position="1"/>
    </location>
</feature>
<feature type="binding site" evidence="8">
    <location>
        <position position="192"/>
    </location>
    <ligand>
        <name>a protein</name>
        <dbReference type="ChEBI" id="CHEBI:16541"/>
    </ligand>
    <ligandPart>
        <name>C-terminal Xaa-(2S)-2-hydroxyglycine residue</name>
        <dbReference type="ChEBI" id="CHEBI:142768"/>
    </ligandPart>
</feature>
<dbReference type="InterPro" id="IPR000720">
    <property type="entry name" value="PHM/PAL"/>
</dbReference>
<dbReference type="Pfam" id="PF01436">
    <property type="entry name" value="NHL"/>
    <property type="match status" value="2"/>
</dbReference>
<keyword evidence="6" id="KW-0325">Glycoprotein</keyword>
<comment type="cofactor">
    <cofactor evidence="9">
        <name>Zn(2+)</name>
        <dbReference type="ChEBI" id="CHEBI:29105"/>
    </cofactor>
    <text evidence="9">Binds one Zn(2+) ion per subunit.</text>
</comment>
<evidence type="ECO:0000256" key="6">
    <source>
        <dbReference type="ARBA" id="ARBA00023180"/>
    </source>
</evidence>
<evidence type="ECO:0000256" key="7">
    <source>
        <dbReference type="ARBA" id="ARBA00023239"/>
    </source>
</evidence>
<organism evidence="12 13">
    <name type="scientific">Micromonas commoda (strain RCC299 / NOUM17 / CCMP2709)</name>
    <name type="common">Picoplanktonic green alga</name>
    <dbReference type="NCBI Taxonomy" id="296587"/>
    <lineage>
        <taxon>Eukaryota</taxon>
        <taxon>Viridiplantae</taxon>
        <taxon>Chlorophyta</taxon>
        <taxon>Mamiellophyceae</taxon>
        <taxon>Mamiellales</taxon>
        <taxon>Mamiellaceae</taxon>
        <taxon>Micromonas</taxon>
    </lineage>
</organism>
<keyword evidence="3" id="KW-0732">Signal</keyword>
<dbReference type="GO" id="GO:0004598">
    <property type="term" value="F:peptidylamidoglycolate lyase activity"/>
    <property type="evidence" value="ECO:0007669"/>
    <property type="project" value="UniProtKB-EC"/>
</dbReference>
<dbReference type="Gene3D" id="2.120.10.30">
    <property type="entry name" value="TolB, C-terminal domain"/>
    <property type="match status" value="1"/>
</dbReference>
<dbReference type="eggNOG" id="KOG3567">
    <property type="taxonomic scope" value="Eukaryota"/>
</dbReference>
<dbReference type="PANTHER" id="PTHR10680:SF14">
    <property type="entry name" value="PEPTIDYL-GLYCINE ALPHA-AMIDATING MONOOXYGENASE"/>
    <property type="match status" value="1"/>
</dbReference>
<dbReference type="InterPro" id="IPR011042">
    <property type="entry name" value="6-blade_b-propeller_TolB-like"/>
</dbReference>
<dbReference type="KEGG" id="mis:MICPUN_70293"/>
<evidence type="ECO:0000256" key="2">
    <source>
        <dbReference type="ARBA" id="ARBA00022723"/>
    </source>
</evidence>
<evidence type="ECO:0000256" key="8">
    <source>
        <dbReference type="PIRSR" id="PIRSR600720-1"/>
    </source>
</evidence>
<keyword evidence="2 9" id="KW-0479">Metal-binding</keyword>
<feature type="non-terminal residue" evidence="12">
    <location>
        <position position="201"/>
    </location>
</feature>
<keyword evidence="5 10" id="KW-1015">Disulfide bond</keyword>
<feature type="binding site" evidence="9">
    <location>
        <position position="75"/>
    </location>
    <ligand>
        <name>Zn(2+)</name>
        <dbReference type="ChEBI" id="CHEBI:29105"/>
        <note>catalytic</note>
    </ligand>
</feature>
<evidence type="ECO:0000256" key="1">
    <source>
        <dbReference type="ARBA" id="ARBA00012343"/>
    </source>
</evidence>
<reference evidence="12 13" key="1">
    <citation type="journal article" date="2009" name="Science">
        <title>Green evolution and dynamic adaptations revealed by genomes of the marine picoeukaryotes Micromonas.</title>
        <authorList>
            <person name="Worden A.Z."/>
            <person name="Lee J.H."/>
            <person name="Mock T."/>
            <person name="Rouze P."/>
            <person name="Simmons M.P."/>
            <person name="Aerts A.L."/>
            <person name="Allen A.E."/>
            <person name="Cuvelier M.L."/>
            <person name="Derelle E."/>
            <person name="Everett M.V."/>
            <person name="Foulon E."/>
            <person name="Grimwood J."/>
            <person name="Gundlach H."/>
            <person name="Henrissat B."/>
            <person name="Napoli C."/>
            <person name="McDonald S.M."/>
            <person name="Parker M.S."/>
            <person name="Rombauts S."/>
            <person name="Salamov A."/>
            <person name="Von Dassow P."/>
            <person name="Badger J.H."/>
            <person name="Coutinho P.M."/>
            <person name="Demir E."/>
            <person name="Dubchak I."/>
            <person name="Gentemann C."/>
            <person name="Eikrem W."/>
            <person name="Gready J.E."/>
            <person name="John U."/>
            <person name="Lanier W."/>
            <person name="Lindquist E.A."/>
            <person name="Lucas S."/>
            <person name="Mayer K.F."/>
            <person name="Moreau H."/>
            <person name="Not F."/>
            <person name="Otillar R."/>
            <person name="Panaud O."/>
            <person name="Pangilinan J."/>
            <person name="Paulsen I."/>
            <person name="Piegu B."/>
            <person name="Poliakov A."/>
            <person name="Robbens S."/>
            <person name="Schmutz J."/>
            <person name="Toulza E."/>
            <person name="Wyss T."/>
            <person name="Zelensky A."/>
            <person name="Zhou K."/>
            <person name="Armbrust E.V."/>
            <person name="Bhattacharya D."/>
            <person name="Goodenough U.W."/>
            <person name="Van de Peer Y."/>
            <person name="Grigoriev I.V."/>
        </authorList>
    </citation>
    <scope>NUCLEOTIDE SEQUENCE [LARGE SCALE GENOMIC DNA]</scope>
    <source>
        <strain evidence="13">RCC299 / NOUM17</strain>
    </source>
</reference>
<evidence type="ECO:0000256" key="10">
    <source>
        <dbReference type="PIRSR" id="PIRSR600720-3"/>
    </source>
</evidence>
<feature type="binding site" evidence="8">
    <location>
        <position position="142"/>
    </location>
    <ligand>
        <name>a protein</name>
        <dbReference type="ChEBI" id="CHEBI:16541"/>
    </ligand>
    <ligandPart>
        <name>C-terminal Xaa-(2S)-2-hydroxyglycine residue</name>
        <dbReference type="ChEBI" id="CHEBI:142768"/>
    </ligandPart>
</feature>